<dbReference type="AlphaFoldDB" id="A0A7C9W178"/>
<sequence>MATRRFTGTVRAEGRGRVVVPVPFDPDQVWGVKSRHHVTGTINEVRIRGVIETSGADRRIVLTAAWLRDNSLAPGDAVEVALSPEGPQRADLAEDIAAALDSAPAAGAFFDSLAQFYRRAYLRWIDGTKRRPELRAARIAEMVDLLAAGIKQRPKN</sequence>
<proteinExistence type="predicted"/>
<dbReference type="Proteomes" id="UP000481360">
    <property type="component" value="Unassembled WGS sequence"/>
</dbReference>
<dbReference type="Pfam" id="PF13376">
    <property type="entry name" value="OmdA"/>
    <property type="match status" value="1"/>
</dbReference>
<gene>
    <name evidence="1" type="ORF">G7043_21865</name>
</gene>
<dbReference type="SUPFAM" id="SSF141694">
    <property type="entry name" value="AF2212/PG0164-like"/>
    <property type="match status" value="1"/>
</dbReference>
<name>A0A7C9W178_9PSEU</name>
<dbReference type="EMBL" id="JAAMPJ010000005">
    <property type="protein sequence ID" value="NGY61579.1"/>
    <property type="molecule type" value="Genomic_DNA"/>
</dbReference>
<comment type="caution">
    <text evidence="1">The sequence shown here is derived from an EMBL/GenBank/DDBJ whole genome shotgun (WGS) entry which is preliminary data.</text>
</comment>
<reference evidence="1 2" key="1">
    <citation type="submission" date="2020-03" db="EMBL/GenBank/DDBJ databases">
        <title>Isolation and identification of active actinomycetes.</title>
        <authorList>
            <person name="Sun X."/>
        </authorList>
    </citation>
    <scope>NUCLEOTIDE SEQUENCE [LARGE SCALE GENOMIC DNA]</scope>
    <source>
        <strain evidence="1 2">NEAU-D13</strain>
    </source>
</reference>
<evidence type="ECO:0000313" key="1">
    <source>
        <dbReference type="EMBL" id="NGY61579.1"/>
    </source>
</evidence>
<evidence type="ECO:0000313" key="2">
    <source>
        <dbReference type="Proteomes" id="UP000481360"/>
    </source>
</evidence>
<dbReference type="RefSeq" id="WP_166048106.1">
    <property type="nucleotide sequence ID" value="NZ_JAAMPJ010000005.1"/>
</dbReference>
<keyword evidence="2" id="KW-1185">Reference proteome</keyword>
<dbReference type="Gene3D" id="2.40.30.100">
    <property type="entry name" value="AF2212/PG0164-like"/>
    <property type="match status" value="1"/>
</dbReference>
<accession>A0A7C9W178</accession>
<dbReference type="Pfam" id="PF08922">
    <property type="entry name" value="DUF1905"/>
    <property type="match status" value="1"/>
</dbReference>
<organism evidence="1 2">
    <name type="scientific">Lentzea alba</name>
    <dbReference type="NCBI Taxonomy" id="2714351"/>
    <lineage>
        <taxon>Bacteria</taxon>
        <taxon>Bacillati</taxon>
        <taxon>Actinomycetota</taxon>
        <taxon>Actinomycetes</taxon>
        <taxon>Pseudonocardiales</taxon>
        <taxon>Pseudonocardiaceae</taxon>
        <taxon>Lentzea</taxon>
    </lineage>
</organism>
<protein>
    <submittedName>
        <fullName evidence="1">DUF1905 domain-containing protein</fullName>
    </submittedName>
</protein>
<dbReference type="InterPro" id="IPR037079">
    <property type="entry name" value="AF2212/PG0164-like_sf"/>
</dbReference>
<dbReference type="InterPro" id="IPR015018">
    <property type="entry name" value="DUF1905"/>
</dbReference>